<dbReference type="EMBL" id="JAUNZN010000002">
    <property type="protein sequence ID" value="KAK4827840.1"/>
    <property type="molecule type" value="Genomic_DNA"/>
</dbReference>
<proteinExistence type="predicted"/>
<gene>
    <name evidence="2" type="ORF">QYF61_021977</name>
</gene>
<sequence length="119" mass="13257">MKPGWRPVTSGVPQGSTLVKYCLTSSLMIWMMGQSPPSVNEQMIQSWEERYTRWQCHHSAEDMAQQESPEIQQKDLPSPAAGLCMGSNPPEKTNCIPGCIRKSIASKLREVILPLCSPL</sequence>
<organism evidence="2 3">
    <name type="scientific">Mycteria americana</name>
    <name type="common">Wood stork</name>
    <dbReference type="NCBI Taxonomy" id="33587"/>
    <lineage>
        <taxon>Eukaryota</taxon>
        <taxon>Metazoa</taxon>
        <taxon>Chordata</taxon>
        <taxon>Craniata</taxon>
        <taxon>Vertebrata</taxon>
        <taxon>Euteleostomi</taxon>
        <taxon>Archelosauria</taxon>
        <taxon>Archosauria</taxon>
        <taxon>Dinosauria</taxon>
        <taxon>Saurischia</taxon>
        <taxon>Theropoda</taxon>
        <taxon>Coelurosauria</taxon>
        <taxon>Aves</taxon>
        <taxon>Neognathae</taxon>
        <taxon>Neoaves</taxon>
        <taxon>Aequornithes</taxon>
        <taxon>Ciconiiformes</taxon>
        <taxon>Ciconiidae</taxon>
        <taxon>Mycteria</taxon>
    </lineage>
</organism>
<dbReference type="Proteomes" id="UP001333110">
    <property type="component" value="Unassembled WGS sequence"/>
</dbReference>
<accession>A0AAN7S453</accession>
<reference evidence="2 3" key="1">
    <citation type="journal article" date="2023" name="J. Hered.">
        <title>Chromosome-level genome of the wood stork (Mycteria americana) provides insight into avian chromosome evolution.</title>
        <authorList>
            <person name="Flamio R. Jr."/>
            <person name="Ramstad K.M."/>
        </authorList>
    </citation>
    <scope>NUCLEOTIDE SEQUENCE [LARGE SCALE GENOMIC DNA]</scope>
    <source>
        <strain evidence="2">JAX WOST 10</strain>
    </source>
</reference>
<evidence type="ECO:0000313" key="2">
    <source>
        <dbReference type="EMBL" id="KAK4827840.1"/>
    </source>
</evidence>
<comment type="caution">
    <text evidence="2">The sequence shown here is derived from an EMBL/GenBank/DDBJ whole genome shotgun (WGS) entry which is preliminary data.</text>
</comment>
<protein>
    <submittedName>
        <fullName evidence="2">Uncharacterized protein</fullName>
    </submittedName>
</protein>
<evidence type="ECO:0000313" key="3">
    <source>
        <dbReference type="Proteomes" id="UP001333110"/>
    </source>
</evidence>
<keyword evidence="3" id="KW-1185">Reference proteome</keyword>
<evidence type="ECO:0000256" key="1">
    <source>
        <dbReference type="SAM" id="MobiDB-lite"/>
    </source>
</evidence>
<name>A0AAN7S453_MYCAM</name>
<dbReference type="AlphaFoldDB" id="A0AAN7S453"/>
<feature type="region of interest" description="Disordered" evidence="1">
    <location>
        <begin position="59"/>
        <end position="84"/>
    </location>
</feature>